<evidence type="ECO:0000256" key="3">
    <source>
        <dbReference type="ARBA" id="ARBA00022679"/>
    </source>
</evidence>
<dbReference type="PANTHER" id="PTHR43289">
    <property type="entry name" value="MITOGEN-ACTIVATED PROTEIN KINASE KINASE KINASE 20-RELATED"/>
    <property type="match status" value="1"/>
</dbReference>
<evidence type="ECO:0000259" key="7">
    <source>
        <dbReference type="PROSITE" id="PS50011"/>
    </source>
</evidence>
<evidence type="ECO:0000256" key="5">
    <source>
        <dbReference type="ARBA" id="ARBA00022777"/>
    </source>
</evidence>
<protein>
    <recommendedName>
        <fullName evidence="1">non-specific serine/threonine protein kinase</fullName>
        <ecNumber evidence="1">2.7.11.1</ecNumber>
    </recommendedName>
</protein>
<dbReference type="OrthoDB" id="7061676at2"/>
<evidence type="ECO:0000256" key="4">
    <source>
        <dbReference type="ARBA" id="ARBA00022741"/>
    </source>
</evidence>
<dbReference type="PANTHER" id="PTHR43289:SF6">
    <property type="entry name" value="SERINE_THREONINE-PROTEIN KINASE NEKL-3"/>
    <property type="match status" value="1"/>
</dbReference>
<evidence type="ECO:0000256" key="2">
    <source>
        <dbReference type="ARBA" id="ARBA00022527"/>
    </source>
</evidence>
<reference evidence="8 9" key="1">
    <citation type="submission" date="2018-05" db="EMBL/GenBank/DDBJ databases">
        <title>Micromonosporas from Atacama Desert.</title>
        <authorList>
            <person name="Carro L."/>
            <person name="Golinska P."/>
            <person name="Klenk H.-P."/>
            <person name="Goodfellow M."/>
        </authorList>
    </citation>
    <scope>NUCLEOTIDE SEQUENCE [LARGE SCALE GENOMIC DNA]</scope>
    <source>
        <strain evidence="8 9">4G51</strain>
    </source>
</reference>
<accession>A0A317DKF6</accession>
<comment type="caution">
    <text evidence="8">The sequence shown here is derived from an EMBL/GenBank/DDBJ whole genome shotgun (WGS) entry which is preliminary data.</text>
</comment>
<dbReference type="EMBL" id="QGKS01000211">
    <property type="protein sequence ID" value="PWR14872.1"/>
    <property type="molecule type" value="Genomic_DNA"/>
</dbReference>
<evidence type="ECO:0000256" key="6">
    <source>
        <dbReference type="ARBA" id="ARBA00022840"/>
    </source>
</evidence>
<dbReference type="Proteomes" id="UP000246050">
    <property type="component" value="Unassembled WGS sequence"/>
</dbReference>
<evidence type="ECO:0000256" key="1">
    <source>
        <dbReference type="ARBA" id="ARBA00012513"/>
    </source>
</evidence>
<keyword evidence="6" id="KW-0067">ATP-binding</keyword>
<keyword evidence="4" id="KW-0547">Nucleotide-binding</keyword>
<dbReference type="CDD" id="cd14014">
    <property type="entry name" value="STKc_PknB_like"/>
    <property type="match status" value="1"/>
</dbReference>
<keyword evidence="3" id="KW-0808">Transferase</keyword>
<proteinExistence type="predicted"/>
<dbReference type="GO" id="GO:0004674">
    <property type="term" value="F:protein serine/threonine kinase activity"/>
    <property type="evidence" value="ECO:0007669"/>
    <property type="project" value="UniProtKB-KW"/>
</dbReference>
<keyword evidence="5" id="KW-0418">Kinase</keyword>
<feature type="domain" description="Protein kinase" evidence="7">
    <location>
        <begin position="510"/>
        <end position="780"/>
    </location>
</feature>
<dbReference type="InterPro" id="IPR000719">
    <property type="entry name" value="Prot_kinase_dom"/>
</dbReference>
<name>A0A317DKF6_9ACTN</name>
<gene>
    <name evidence="8" type="ORF">DKT69_14065</name>
</gene>
<dbReference type="PROSITE" id="PS50011">
    <property type="entry name" value="PROTEIN_KINASE_DOM"/>
    <property type="match status" value="1"/>
</dbReference>
<dbReference type="InterPro" id="IPR011009">
    <property type="entry name" value="Kinase-like_dom_sf"/>
</dbReference>
<dbReference type="Gene3D" id="3.30.200.20">
    <property type="entry name" value="Phosphorylase Kinase, domain 1"/>
    <property type="match status" value="1"/>
</dbReference>
<dbReference type="GO" id="GO:0005524">
    <property type="term" value="F:ATP binding"/>
    <property type="evidence" value="ECO:0007669"/>
    <property type="project" value="UniProtKB-KW"/>
</dbReference>
<dbReference type="EC" id="2.7.11.1" evidence="1"/>
<organism evidence="8 9">
    <name type="scientific">Micromonospora sicca</name>
    <dbReference type="NCBI Taxonomy" id="2202420"/>
    <lineage>
        <taxon>Bacteria</taxon>
        <taxon>Bacillati</taxon>
        <taxon>Actinomycetota</taxon>
        <taxon>Actinomycetes</taxon>
        <taxon>Micromonosporales</taxon>
        <taxon>Micromonosporaceae</taxon>
        <taxon>Micromonospora</taxon>
    </lineage>
</organism>
<sequence>MAVRDDDKASDPRNSLVTRYGQLMNGGLSDGERATQLTTLVLDTLRSGGLAPRKTARAFITSGPGIGVRVDGRDYLVDVIWFSKAASVSQVRAFGRATQPVPHAQPVMLSVSGFARGAVEALRDANSQALLLDRAHLEAMISGLLPPAELFEEATARLVGGGSPHTPLTELLVDRERAEPAEGFVPPHRVAAPPPWEAQTASGVEAQLVLVGEGGWPEPLGLAVRHDQSLLVTTEDGIAEVDAKRGTSRWLLPIAGCAGSALAEADGGVLTMCRGTVVHWKDQRLTVVAGGFPGPASLVAGTGVETWALSGSGVTYGVGAGSLALNLLGRALGEQQRYDVGFGAAVRAAGQLTGRRFFLAAGGHSAVIDLARTSAVGRTDWILSPQSYPAHLVVVGEETVLTASPDMHGVRATIYRTHPATGESEMIATLPVNHVRGLAMGPDGCVYVLADIRGNDVRVPRPVVVRLTGVTPAVGNPAAHPVGATANESSVVDPYARVREAARGNRRDYSLDPRPIARGGQATVTAATHRPSGIRVAVKKLRSSSKDATARMRRELDAARLFGEHPHVMPVLDFGPANDWFVMPLADDTAETLVHELKDPERLRAMVTAVCHALRRPHQEDWIHRDLKPENILRLDERWTVADWGLGRRPRGQTSDARRTQAGTLYGTPGFAAPEQYVDAHGGSSPQTDIYAIGQIIGWVLTGTAPQPNVPLLPDDGPWRNVVKAATNPDPSRRPKDVDELLAVMARELDEPPEIPANRGEQLLRAVRDSDTAALGHLFTLAARHPGDYDLCTEVLFHLDPEHIREGVVAEPAAAGEVVRGMTALNSGGHVTLEHGQVDAVIRWLLVAARAAADSGAWDLLEDSADAIFFWDQRDRWDVQAEIGSWLATLTGQAAAVVAAALRRQPDIHQHFDHLSGDRHLDHQIRLALIQQEPLSPT</sequence>
<dbReference type="SUPFAM" id="SSF56112">
    <property type="entry name" value="Protein kinase-like (PK-like)"/>
    <property type="match status" value="1"/>
</dbReference>
<dbReference type="Gene3D" id="1.10.510.10">
    <property type="entry name" value="Transferase(Phosphotransferase) domain 1"/>
    <property type="match status" value="1"/>
</dbReference>
<keyword evidence="2" id="KW-0723">Serine/threonine-protein kinase</keyword>
<dbReference type="RefSeq" id="WP_109802015.1">
    <property type="nucleotide sequence ID" value="NZ_QGKS01000211.1"/>
</dbReference>
<evidence type="ECO:0000313" key="8">
    <source>
        <dbReference type="EMBL" id="PWR14872.1"/>
    </source>
</evidence>
<dbReference type="SMART" id="SM00220">
    <property type="entry name" value="S_TKc"/>
    <property type="match status" value="1"/>
</dbReference>
<dbReference type="Pfam" id="PF00069">
    <property type="entry name" value="Pkinase"/>
    <property type="match status" value="1"/>
</dbReference>
<evidence type="ECO:0000313" key="9">
    <source>
        <dbReference type="Proteomes" id="UP000246050"/>
    </source>
</evidence>
<dbReference type="SUPFAM" id="SSF101898">
    <property type="entry name" value="NHL repeat"/>
    <property type="match status" value="1"/>
</dbReference>
<dbReference type="AlphaFoldDB" id="A0A317DKF6"/>